<dbReference type="Pfam" id="PF08241">
    <property type="entry name" value="Methyltransf_11"/>
    <property type="match status" value="1"/>
</dbReference>
<dbReference type="PANTHER" id="PTHR43861">
    <property type="entry name" value="TRANS-ACONITATE 2-METHYLTRANSFERASE-RELATED"/>
    <property type="match status" value="1"/>
</dbReference>
<comment type="caution">
    <text evidence="3">The sequence shown here is derived from an EMBL/GenBank/DDBJ whole genome shotgun (WGS) entry which is preliminary data.</text>
</comment>
<dbReference type="SUPFAM" id="SSF53335">
    <property type="entry name" value="S-adenosyl-L-methionine-dependent methyltransferases"/>
    <property type="match status" value="1"/>
</dbReference>
<accession>A0ABQ4KM65</accession>
<evidence type="ECO:0000313" key="4">
    <source>
        <dbReference type="Proteomes" id="UP000679950"/>
    </source>
</evidence>
<keyword evidence="4" id="KW-1185">Reference proteome</keyword>
<protein>
    <recommendedName>
        <fullName evidence="2">Methyltransferase type 11 domain-containing protein</fullName>
    </recommendedName>
</protein>
<feature type="domain" description="Methyltransferase type 11" evidence="2">
    <location>
        <begin position="52"/>
        <end position="150"/>
    </location>
</feature>
<dbReference type="CDD" id="cd02440">
    <property type="entry name" value="AdoMet_MTases"/>
    <property type="match status" value="1"/>
</dbReference>
<reference evidence="3 4" key="1">
    <citation type="submission" date="2021-03" db="EMBL/GenBank/DDBJ databases">
        <title>Antimicrobial resistance genes in bacteria isolated from Japanese honey, and their potential for conferring macrolide and lincosamide resistance in the American foulbrood pathogen Paenibacillus larvae.</title>
        <authorList>
            <person name="Okamoto M."/>
            <person name="Kumagai M."/>
            <person name="Kanamori H."/>
            <person name="Takamatsu D."/>
        </authorList>
    </citation>
    <scope>NUCLEOTIDE SEQUENCE [LARGE SCALE GENOMIC DNA]</scope>
    <source>
        <strain evidence="3 4">J8TS2</strain>
    </source>
</reference>
<organism evidence="3 4">
    <name type="scientific">Lederbergia ruris</name>
    <dbReference type="NCBI Taxonomy" id="217495"/>
    <lineage>
        <taxon>Bacteria</taxon>
        <taxon>Bacillati</taxon>
        <taxon>Bacillota</taxon>
        <taxon>Bacilli</taxon>
        <taxon>Bacillales</taxon>
        <taxon>Bacillaceae</taxon>
        <taxon>Lederbergia</taxon>
    </lineage>
</organism>
<sequence length="279" mass="31455">MMNPFNSTYNVSHSNIGVEAEIDRLKAQVEMSWEKEFRNLKWLGLSDGMKVLEVGCGPGFVTEKLVERLPQSNISALDIDNNLLATAKQRLNKATNTNIEFIHASVYDTGLPEHEYDFVIARLVFLHLYEPEKAALEIFRVLKPGGKFVIIDIDDGIFGVVEPKDDNFQSVIDKFIAMQGMAGGNREIGRSLPRLLKSTGFSNIEMDAISVHSDLVGREGFKEQFNPKRFEAFYKFGYLSKSEFQSIDKAFENLMENPDSYALMFFLVASGTKPVTVDD</sequence>
<proteinExistence type="predicted"/>
<dbReference type="Proteomes" id="UP000679950">
    <property type="component" value="Unassembled WGS sequence"/>
</dbReference>
<name>A0ABQ4KM65_9BACI</name>
<gene>
    <name evidence="3" type="ORF">J8TS2_25730</name>
</gene>
<dbReference type="InterPro" id="IPR013216">
    <property type="entry name" value="Methyltransf_11"/>
</dbReference>
<evidence type="ECO:0000313" key="3">
    <source>
        <dbReference type="EMBL" id="GIN58254.1"/>
    </source>
</evidence>
<dbReference type="PANTHER" id="PTHR43861:SF3">
    <property type="entry name" value="PUTATIVE (AFU_ORTHOLOGUE AFUA_2G14390)-RELATED"/>
    <property type="match status" value="1"/>
</dbReference>
<dbReference type="EMBL" id="BORB01000021">
    <property type="protein sequence ID" value="GIN58254.1"/>
    <property type="molecule type" value="Genomic_DNA"/>
</dbReference>
<dbReference type="RefSeq" id="WP_246516855.1">
    <property type="nucleotide sequence ID" value="NZ_BORB01000021.1"/>
</dbReference>
<dbReference type="Gene3D" id="3.40.50.150">
    <property type="entry name" value="Vaccinia Virus protein VP39"/>
    <property type="match status" value="1"/>
</dbReference>
<dbReference type="InterPro" id="IPR029063">
    <property type="entry name" value="SAM-dependent_MTases_sf"/>
</dbReference>
<evidence type="ECO:0000259" key="2">
    <source>
        <dbReference type="Pfam" id="PF08241"/>
    </source>
</evidence>
<evidence type="ECO:0000256" key="1">
    <source>
        <dbReference type="ARBA" id="ARBA00022679"/>
    </source>
</evidence>
<keyword evidence="1" id="KW-0808">Transferase</keyword>